<dbReference type="Proteomes" id="UP000199450">
    <property type="component" value="Unassembled WGS sequence"/>
</dbReference>
<dbReference type="OrthoDB" id="1255149at2"/>
<evidence type="ECO:0008006" key="4">
    <source>
        <dbReference type="Google" id="ProtNLM"/>
    </source>
</evidence>
<evidence type="ECO:0000313" key="2">
    <source>
        <dbReference type="EMBL" id="SEM53052.1"/>
    </source>
</evidence>
<dbReference type="STRING" id="295069.SAMN05421856_10429"/>
<name>A0A1H7Z387_9FLAO</name>
<evidence type="ECO:0000256" key="1">
    <source>
        <dbReference type="SAM" id="MobiDB-lite"/>
    </source>
</evidence>
<dbReference type="RefSeq" id="WP_089999741.1">
    <property type="nucleotide sequence ID" value="NZ_FOBV01000004.1"/>
</dbReference>
<protein>
    <recommendedName>
        <fullName evidence="4">Lipoprotein</fullName>
    </recommendedName>
</protein>
<proteinExistence type="predicted"/>
<evidence type="ECO:0000313" key="3">
    <source>
        <dbReference type="Proteomes" id="UP000199450"/>
    </source>
</evidence>
<keyword evidence="3" id="KW-1185">Reference proteome</keyword>
<reference evidence="3" key="1">
    <citation type="submission" date="2016-10" db="EMBL/GenBank/DDBJ databases">
        <authorList>
            <person name="Varghese N."/>
            <person name="Submissions S."/>
        </authorList>
    </citation>
    <scope>NUCLEOTIDE SEQUENCE [LARGE SCALE GENOMIC DNA]</scope>
    <source>
        <strain evidence="3">DSM 17453</strain>
    </source>
</reference>
<dbReference type="EMBL" id="FOBV01000004">
    <property type="protein sequence ID" value="SEM53052.1"/>
    <property type="molecule type" value="Genomic_DNA"/>
</dbReference>
<accession>A0A1H7Z387</accession>
<sequence>MKKIFFLIPLIIISCKKESKIQETQNTDSLASTTEQTANPEKTDSSAVKMKDSIINNAPKTKDVLRTGVMREVKDGQIIRTVDGEHLPITLGEEFTKDNQELVLKITDYSNPEIKARISTKEKDFNIRFNQIKLPNGDYDGPFGRDLTYEIKNKGEVWLIIGKSNMASGNTKGNFTVSIE</sequence>
<organism evidence="2 3">
    <name type="scientific">Chryseobacterium taichungense</name>
    <dbReference type="NCBI Taxonomy" id="295069"/>
    <lineage>
        <taxon>Bacteria</taxon>
        <taxon>Pseudomonadati</taxon>
        <taxon>Bacteroidota</taxon>
        <taxon>Flavobacteriia</taxon>
        <taxon>Flavobacteriales</taxon>
        <taxon>Weeksellaceae</taxon>
        <taxon>Chryseobacterium group</taxon>
        <taxon>Chryseobacterium</taxon>
    </lineage>
</organism>
<dbReference type="PROSITE" id="PS51257">
    <property type="entry name" value="PROKAR_LIPOPROTEIN"/>
    <property type="match status" value="1"/>
</dbReference>
<gene>
    <name evidence="2" type="ORF">SAMN05421856_10429</name>
</gene>
<feature type="compositionally biased region" description="Polar residues" evidence="1">
    <location>
        <begin position="23"/>
        <end position="40"/>
    </location>
</feature>
<dbReference type="AlphaFoldDB" id="A0A1H7Z387"/>
<feature type="region of interest" description="Disordered" evidence="1">
    <location>
        <begin position="23"/>
        <end position="47"/>
    </location>
</feature>